<gene>
    <name evidence="1" type="ORF">BCD_1520</name>
</gene>
<dbReference type="Pfam" id="PF02890">
    <property type="entry name" value="DUF226"/>
    <property type="match status" value="1"/>
</dbReference>
<accession>W5SR75</accession>
<name>W5SR75_9SPIR</name>
<keyword evidence="1" id="KW-0614">Plasmid</keyword>
<proteinExistence type="predicted"/>
<organism evidence="1">
    <name type="scientific">Borrelia crocidurae DOU</name>
    <dbReference type="NCBI Taxonomy" id="1293575"/>
    <lineage>
        <taxon>Bacteria</taxon>
        <taxon>Pseudomonadati</taxon>
        <taxon>Spirochaetota</taxon>
        <taxon>Spirochaetia</taxon>
        <taxon>Spirochaetales</taxon>
        <taxon>Borreliaceae</taxon>
        <taxon>Borrelia</taxon>
    </lineage>
</organism>
<dbReference type="RefSeq" id="WP_025401474.1">
    <property type="nucleotide sequence ID" value="NZ_CP004325.1"/>
</dbReference>
<reference evidence="1" key="1">
    <citation type="submission" date="2013-02" db="EMBL/GenBank/DDBJ databases">
        <title>Comparative genomics of Borrelia species.</title>
        <authorList>
            <person name="Schwan T.G."/>
            <person name="Raffel S.J."/>
            <person name="Porcella S.F."/>
        </authorList>
    </citation>
    <scope>NUCLEOTIDE SEQUENCE</scope>
    <source>
        <strain evidence="1">DOU</strain>
        <plasmid evidence="1">unnamed</plasmid>
    </source>
</reference>
<dbReference type="AlphaFoldDB" id="W5SR75"/>
<dbReference type="InterPro" id="IPR004180">
    <property type="entry name" value="DUF226_BOR_spp"/>
</dbReference>
<evidence type="ECO:0000313" key="1">
    <source>
        <dbReference type="EMBL" id="AHH07586.1"/>
    </source>
</evidence>
<dbReference type="HOGENOM" id="CLU_2803930_0_0_12"/>
<geneLocation type="plasmid" evidence="1">
    <name>unnamed</name>
</geneLocation>
<sequence length="67" mass="8103">MTNSYKLEVHKSHKHRFPISFKKLLTQEKVKWLGLFAIKDNNKFLDISYSYKKSIKNKNVVKNYKKK</sequence>
<dbReference type="EMBL" id="CP004325">
    <property type="protein sequence ID" value="AHH07586.1"/>
    <property type="molecule type" value="Genomic_DNA"/>
</dbReference>
<protein>
    <submittedName>
        <fullName evidence="1">Putative cytosolic protein</fullName>
    </submittedName>
</protein>